<dbReference type="eggNOG" id="COG0589">
    <property type="taxonomic scope" value="Bacteria"/>
</dbReference>
<reference evidence="3 4" key="1">
    <citation type="journal article" date="2013" name="Genome Announc.">
        <title>Draft genome sequences for three mercury-methylating, sulfate-reducing bacteria.</title>
        <authorList>
            <person name="Brown S.D."/>
            <person name="Hurt R.A.Jr."/>
            <person name="Gilmour C.C."/>
            <person name="Elias D.A."/>
        </authorList>
    </citation>
    <scope>NUCLEOTIDE SEQUENCE [LARGE SCALE GENOMIC DNA]</scope>
    <source>
        <strain evidence="3 4">DSM 2059</strain>
    </source>
</reference>
<comment type="similarity">
    <text evidence="1">Belongs to the universal stress protein A family.</text>
</comment>
<dbReference type="Pfam" id="PF00582">
    <property type="entry name" value="Usp"/>
    <property type="match status" value="1"/>
</dbReference>
<comment type="caution">
    <text evidence="3">The sequence shown here is derived from an EMBL/GenBank/DDBJ whole genome shotgun (WGS) entry which is preliminary data.</text>
</comment>
<dbReference type="AlphaFoldDB" id="S7VBJ8"/>
<sequence>MKSVSSILLATNLTENCIPAFEFAASLATRYQATLVLLHVIEKIPEYVESQLRGMLGEEKWKSYTEAHAKTARDNLIDKRSGNRVIREALEKFCAEAGIEDNACGYHSREIVLTDGEVVEDIITQAGKHNCDLIVMGAHQGFITGTSVGATIKNVLRGAKLPVLVVPPNPAKKRGLT</sequence>
<dbReference type="SUPFAM" id="SSF52402">
    <property type="entry name" value="Adenine nucleotide alpha hydrolases-like"/>
    <property type="match status" value="1"/>
</dbReference>
<dbReference type="InterPro" id="IPR006016">
    <property type="entry name" value="UspA"/>
</dbReference>
<dbReference type="RefSeq" id="WP_020876214.1">
    <property type="nucleotide sequence ID" value="NZ_ATHJ01000071.1"/>
</dbReference>
<evidence type="ECO:0000313" key="3">
    <source>
        <dbReference type="EMBL" id="EPR41833.1"/>
    </source>
</evidence>
<accession>S7VBJ8</accession>
<protein>
    <submittedName>
        <fullName evidence="3">UspA domain-containing protein</fullName>
    </submittedName>
</protein>
<dbReference type="PANTHER" id="PTHR46268:SF6">
    <property type="entry name" value="UNIVERSAL STRESS PROTEIN UP12"/>
    <property type="match status" value="1"/>
</dbReference>
<keyword evidence="4" id="KW-1185">Reference proteome</keyword>
<organism evidence="3 4">
    <name type="scientific">Desulfococcus multivorans DSM 2059</name>
    <dbReference type="NCBI Taxonomy" id="1121405"/>
    <lineage>
        <taxon>Bacteria</taxon>
        <taxon>Pseudomonadati</taxon>
        <taxon>Thermodesulfobacteriota</taxon>
        <taxon>Desulfobacteria</taxon>
        <taxon>Desulfobacterales</taxon>
        <taxon>Desulfococcaceae</taxon>
        <taxon>Desulfococcus</taxon>
    </lineage>
</organism>
<dbReference type="EMBL" id="ATHJ01000071">
    <property type="protein sequence ID" value="EPR41833.1"/>
    <property type="molecule type" value="Genomic_DNA"/>
</dbReference>
<feature type="domain" description="UspA" evidence="2">
    <location>
        <begin position="6"/>
        <end position="167"/>
    </location>
</feature>
<dbReference type="CDD" id="cd00293">
    <property type="entry name" value="USP-like"/>
    <property type="match status" value="1"/>
</dbReference>
<dbReference type="Gene3D" id="3.40.50.620">
    <property type="entry name" value="HUPs"/>
    <property type="match status" value="1"/>
</dbReference>
<dbReference type="InterPro" id="IPR014729">
    <property type="entry name" value="Rossmann-like_a/b/a_fold"/>
</dbReference>
<dbReference type="STRING" id="897.B2D07_00210"/>
<proteinExistence type="inferred from homology"/>
<evidence type="ECO:0000256" key="1">
    <source>
        <dbReference type="ARBA" id="ARBA00008791"/>
    </source>
</evidence>
<dbReference type="PANTHER" id="PTHR46268">
    <property type="entry name" value="STRESS RESPONSE PROTEIN NHAX"/>
    <property type="match status" value="1"/>
</dbReference>
<evidence type="ECO:0000313" key="4">
    <source>
        <dbReference type="Proteomes" id="UP000014977"/>
    </source>
</evidence>
<name>S7VBJ8_DESML</name>
<dbReference type="OrthoDB" id="3217301at2"/>
<gene>
    <name evidence="3" type="ORF">dsmv_1832</name>
</gene>
<dbReference type="Proteomes" id="UP000014977">
    <property type="component" value="Unassembled WGS sequence"/>
</dbReference>
<evidence type="ECO:0000259" key="2">
    <source>
        <dbReference type="Pfam" id="PF00582"/>
    </source>
</evidence>